<dbReference type="AlphaFoldDB" id="A0A9X6STJ9"/>
<protein>
    <recommendedName>
        <fullName evidence="8">Poly A polymerase head domain-containing protein</fullName>
    </recommendedName>
</protein>
<comment type="similarity">
    <text evidence="7">Belongs to the tRNA nucleotidyltransferase/poly(A) polymerase family.</text>
</comment>
<keyword evidence="7" id="KW-0694">RNA-binding</keyword>
<dbReference type="InterPro" id="IPR002646">
    <property type="entry name" value="PolA_pol_head_dom"/>
</dbReference>
<evidence type="ECO:0000313" key="9">
    <source>
        <dbReference type="EMBL" id="PDZ94696.1"/>
    </source>
</evidence>
<dbReference type="SUPFAM" id="SSF81891">
    <property type="entry name" value="Poly A polymerase C-terminal region-like"/>
    <property type="match status" value="1"/>
</dbReference>
<proteinExistence type="inferred from homology"/>
<name>A0A9X6STJ9_BACCE</name>
<dbReference type="RefSeq" id="WP_098006783.1">
    <property type="nucleotide sequence ID" value="NZ_NVMX01000131.1"/>
</dbReference>
<dbReference type="EMBL" id="NVMX01000131">
    <property type="protein sequence ID" value="PDZ94696.1"/>
    <property type="molecule type" value="Genomic_DNA"/>
</dbReference>
<keyword evidence="2 7" id="KW-0808">Transferase</keyword>
<evidence type="ECO:0000313" key="10">
    <source>
        <dbReference type="Proteomes" id="UP000219922"/>
    </source>
</evidence>
<keyword evidence="5" id="KW-0479">Metal-binding</keyword>
<evidence type="ECO:0000256" key="7">
    <source>
        <dbReference type="RuleBase" id="RU003953"/>
    </source>
</evidence>
<dbReference type="Pfam" id="PF01743">
    <property type="entry name" value="PolyA_pol"/>
    <property type="match status" value="1"/>
</dbReference>
<evidence type="ECO:0000256" key="2">
    <source>
        <dbReference type="ARBA" id="ARBA00022679"/>
    </source>
</evidence>
<evidence type="ECO:0000256" key="4">
    <source>
        <dbReference type="ARBA" id="ARBA00022695"/>
    </source>
</evidence>
<dbReference type="InterPro" id="IPR050264">
    <property type="entry name" value="Bact_CCA-adding_enz_type3_sf"/>
</dbReference>
<dbReference type="GO" id="GO:0046872">
    <property type="term" value="F:metal ion binding"/>
    <property type="evidence" value="ECO:0007669"/>
    <property type="project" value="UniProtKB-KW"/>
</dbReference>
<evidence type="ECO:0000256" key="3">
    <source>
        <dbReference type="ARBA" id="ARBA00022694"/>
    </source>
</evidence>
<keyword evidence="6" id="KW-0460">Magnesium</keyword>
<dbReference type="GO" id="GO:0000049">
    <property type="term" value="F:tRNA binding"/>
    <property type="evidence" value="ECO:0007669"/>
    <property type="project" value="TreeGrafter"/>
</dbReference>
<evidence type="ECO:0000256" key="5">
    <source>
        <dbReference type="ARBA" id="ARBA00022723"/>
    </source>
</evidence>
<keyword evidence="3" id="KW-0819">tRNA processing</keyword>
<evidence type="ECO:0000256" key="6">
    <source>
        <dbReference type="ARBA" id="ARBA00022842"/>
    </source>
</evidence>
<comment type="cofactor">
    <cofactor evidence="1">
        <name>Mg(2+)</name>
        <dbReference type="ChEBI" id="CHEBI:18420"/>
    </cofactor>
</comment>
<feature type="domain" description="Poly A polymerase head" evidence="8">
    <location>
        <begin position="24"/>
        <end position="62"/>
    </location>
</feature>
<organism evidence="9 10">
    <name type="scientific">Bacillus cereus</name>
    <dbReference type="NCBI Taxonomy" id="1396"/>
    <lineage>
        <taxon>Bacteria</taxon>
        <taxon>Bacillati</taxon>
        <taxon>Bacillota</taxon>
        <taxon>Bacilli</taxon>
        <taxon>Bacillales</taxon>
        <taxon>Bacillaceae</taxon>
        <taxon>Bacillus</taxon>
        <taxon>Bacillus cereus group</taxon>
    </lineage>
</organism>
<sequence>MFELKDPIVTNVLHSLNQHGESAIFGGYIRDILLNINPKDIDIATTLSTEQVISIYPMANIRETISGYTIVSFTIKGRAFEIVPNSEDFLKKASDADLNINSLTYDGNHLIDATDSLKDFKKKIISSVKNNFEELVATSPFIWLKPFRLSSTTGFIIDKELLDTLEKTKSTLNLINKSIKTQEGYKILNSKYPLLSLEFLSKIGLICPFEIKFDPKSIILPNSQNNYHLQLIVFAYATSTHTINDFLTLYEFPESIKNNFYTLMSLLSGETSTTNFRLLNQKLLLERLLQKK</sequence>
<dbReference type="InterPro" id="IPR043519">
    <property type="entry name" value="NT_sf"/>
</dbReference>
<dbReference type="SUPFAM" id="SSF81301">
    <property type="entry name" value="Nucleotidyltransferase"/>
    <property type="match status" value="1"/>
</dbReference>
<gene>
    <name evidence="9" type="ORF">CON36_32345</name>
</gene>
<accession>A0A9X6STJ9</accession>
<dbReference type="Proteomes" id="UP000219922">
    <property type="component" value="Unassembled WGS sequence"/>
</dbReference>
<dbReference type="PANTHER" id="PTHR46173:SF1">
    <property type="entry name" value="CCA TRNA NUCLEOTIDYLTRANSFERASE 1, MITOCHONDRIAL"/>
    <property type="match status" value="1"/>
</dbReference>
<reference evidence="9 10" key="1">
    <citation type="submission" date="2017-09" db="EMBL/GenBank/DDBJ databases">
        <title>Large-scale bioinformatics analysis of Bacillus genomes uncovers conserved roles of natural products in bacterial physiology.</title>
        <authorList>
            <consortium name="Agbiome Team Llc"/>
            <person name="Bleich R.M."/>
            <person name="Grubbs K.J."/>
            <person name="Santa Maria K.C."/>
            <person name="Allen S.E."/>
            <person name="Farag S."/>
            <person name="Shank E.A."/>
            <person name="Bowers A."/>
        </authorList>
    </citation>
    <scope>NUCLEOTIDE SEQUENCE [LARGE SCALE GENOMIC DNA]</scope>
    <source>
        <strain evidence="9 10">AFS092789</strain>
    </source>
</reference>
<evidence type="ECO:0000259" key="8">
    <source>
        <dbReference type="Pfam" id="PF01743"/>
    </source>
</evidence>
<dbReference type="Gene3D" id="3.30.460.10">
    <property type="entry name" value="Beta Polymerase, domain 2"/>
    <property type="match status" value="1"/>
</dbReference>
<dbReference type="GO" id="GO:0016779">
    <property type="term" value="F:nucleotidyltransferase activity"/>
    <property type="evidence" value="ECO:0007669"/>
    <property type="project" value="UniProtKB-KW"/>
</dbReference>
<dbReference type="PANTHER" id="PTHR46173">
    <property type="entry name" value="CCA TRNA NUCLEOTIDYLTRANSFERASE 1, MITOCHONDRIAL"/>
    <property type="match status" value="1"/>
</dbReference>
<comment type="caution">
    <text evidence="9">The sequence shown here is derived from an EMBL/GenBank/DDBJ whole genome shotgun (WGS) entry which is preliminary data.</text>
</comment>
<evidence type="ECO:0000256" key="1">
    <source>
        <dbReference type="ARBA" id="ARBA00001946"/>
    </source>
</evidence>
<keyword evidence="4" id="KW-0548">Nucleotidyltransferase</keyword>
<dbReference type="GO" id="GO:0008033">
    <property type="term" value="P:tRNA processing"/>
    <property type="evidence" value="ECO:0007669"/>
    <property type="project" value="UniProtKB-KW"/>
</dbReference>
<dbReference type="Gene3D" id="1.10.3090.10">
    <property type="entry name" value="cca-adding enzyme, domain 2"/>
    <property type="match status" value="1"/>
</dbReference>